<dbReference type="InterPro" id="IPR018073">
    <property type="entry name" value="Prot_inh_cystat_CS"/>
</dbReference>
<dbReference type="GO" id="GO:0004869">
    <property type="term" value="F:cysteine-type endopeptidase inhibitor activity"/>
    <property type="evidence" value="ECO:0007669"/>
    <property type="project" value="UniProtKB-KW"/>
</dbReference>
<evidence type="ECO:0000256" key="6">
    <source>
        <dbReference type="SAM" id="SignalP"/>
    </source>
</evidence>
<dbReference type="OrthoDB" id="2429551at2759"/>
<reference evidence="8" key="1">
    <citation type="submission" date="2020-06" db="EMBL/GenBank/DDBJ databases">
        <title>Draft genome of Bugula neritina, a colonial animal packing powerful symbionts and potential medicines.</title>
        <authorList>
            <person name="Rayko M."/>
        </authorList>
    </citation>
    <scope>NUCLEOTIDE SEQUENCE [LARGE SCALE GENOMIC DNA]</scope>
    <source>
        <strain evidence="8">Kwan_BN1</strain>
    </source>
</reference>
<organism evidence="8 9">
    <name type="scientific">Bugula neritina</name>
    <name type="common">Brown bryozoan</name>
    <name type="synonym">Sertularia neritina</name>
    <dbReference type="NCBI Taxonomy" id="10212"/>
    <lineage>
        <taxon>Eukaryota</taxon>
        <taxon>Metazoa</taxon>
        <taxon>Spiralia</taxon>
        <taxon>Lophotrochozoa</taxon>
        <taxon>Bryozoa</taxon>
        <taxon>Gymnolaemata</taxon>
        <taxon>Cheilostomatida</taxon>
        <taxon>Flustrina</taxon>
        <taxon>Buguloidea</taxon>
        <taxon>Bugulidae</taxon>
        <taxon>Bugula</taxon>
    </lineage>
</organism>
<sequence>MARKFSALQSAAVIVFLSLSLSLRVSQSVSIKLSEFQIKSDLEAVRLKRMSQLVGGPSGVKEADAEIQDILDKTRTGFEDKAGVKFDEFTAISYRSQVVAGTNYFIKVKVGTDKYVHVKVFKSLPHAGGTLKVENIQLNKSLDDDISNF</sequence>
<evidence type="ECO:0000256" key="1">
    <source>
        <dbReference type="ARBA" id="ARBA00004496"/>
    </source>
</evidence>
<gene>
    <name evidence="8" type="ORF">EB796_000696</name>
</gene>
<dbReference type="InterPro" id="IPR000010">
    <property type="entry name" value="Cystatin_dom"/>
</dbReference>
<dbReference type="CDD" id="cd00042">
    <property type="entry name" value="CY"/>
    <property type="match status" value="1"/>
</dbReference>
<evidence type="ECO:0000313" key="9">
    <source>
        <dbReference type="Proteomes" id="UP000593567"/>
    </source>
</evidence>
<dbReference type="PANTHER" id="PTHR11414:SF21">
    <property type="entry name" value="CYSTATIN 14A, TANDEM DUPLICATE 1-RELATED"/>
    <property type="match status" value="1"/>
</dbReference>
<comment type="subcellular location">
    <subcellularLocation>
        <location evidence="1">Cytoplasm</location>
    </subcellularLocation>
</comment>
<dbReference type="Pfam" id="PF00031">
    <property type="entry name" value="Cystatin"/>
    <property type="match status" value="1"/>
</dbReference>
<dbReference type="Proteomes" id="UP000593567">
    <property type="component" value="Unassembled WGS sequence"/>
</dbReference>
<dbReference type="AlphaFoldDB" id="A0A7J7KS62"/>
<keyword evidence="4" id="KW-0646">Protease inhibitor</keyword>
<feature type="domain" description="Cystatin" evidence="7">
    <location>
        <begin position="52"/>
        <end position="149"/>
    </location>
</feature>
<dbReference type="InterPro" id="IPR001713">
    <property type="entry name" value="Prot_inh_stefin"/>
</dbReference>
<dbReference type="SUPFAM" id="SSF54403">
    <property type="entry name" value="Cystatin/monellin"/>
    <property type="match status" value="1"/>
</dbReference>
<proteinExistence type="inferred from homology"/>
<dbReference type="GO" id="GO:0005829">
    <property type="term" value="C:cytosol"/>
    <property type="evidence" value="ECO:0007669"/>
    <property type="project" value="TreeGrafter"/>
</dbReference>
<dbReference type="PROSITE" id="PS00287">
    <property type="entry name" value="CYSTATIN"/>
    <property type="match status" value="1"/>
</dbReference>
<dbReference type="FunFam" id="3.10.450.10:FF:000001">
    <property type="entry name" value="Cystatin-A"/>
    <property type="match status" value="1"/>
</dbReference>
<evidence type="ECO:0000313" key="8">
    <source>
        <dbReference type="EMBL" id="KAF6040979.1"/>
    </source>
</evidence>
<dbReference type="PANTHER" id="PTHR11414">
    <property type="entry name" value="CYSTATIN FAMILY MEMBER"/>
    <property type="match status" value="1"/>
</dbReference>
<comment type="caution">
    <text evidence="8">The sequence shown here is derived from an EMBL/GenBank/DDBJ whole genome shotgun (WGS) entry which is preliminary data.</text>
</comment>
<dbReference type="Gene3D" id="3.10.450.10">
    <property type="match status" value="1"/>
</dbReference>
<protein>
    <submittedName>
        <fullName evidence="8">CSTB</fullName>
    </submittedName>
</protein>
<feature type="signal peptide" evidence="6">
    <location>
        <begin position="1"/>
        <end position="22"/>
    </location>
</feature>
<keyword evidence="5" id="KW-0789">Thiol protease inhibitor</keyword>
<name>A0A7J7KS62_BUGNE</name>
<keyword evidence="6" id="KW-0732">Signal</keyword>
<feature type="chain" id="PRO_5029764466" evidence="6">
    <location>
        <begin position="23"/>
        <end position="149"/>
    </location>
</feature>
<accession>A0A7J7KS62</accession>
<evidence type="ECO:0000256" key="4">
    <source>
        <dbReference type="ARBA" id="ARBA00022690"/>
    </source>
</evidence>
<keyword evidence="9" id="KW-1185">Reference proteome</keyword>
<evidence type="ECO:0000256" key="2">
    <source>
        <dbReference type="ARBA" id="ARBA00009403"/>
    </source>
</evidence>
<evidence type="ECO:0000259" key="7">
    <source>
        <dbReference type="SMART" id="SM00043"/>
    </source>
</evidence>
<comment type="similarity">
    <text evidence="2">Belongs to the cystatin family.</text>
</comment>
<evidence type="ECO:0000256" key="3">
    <source>
        <dbReference type="ARBA" id="ARBA00022490"/>
    </source>
</evidence>
<dbReference type="SMART" id="SM00043">
    <property type="entry name" value="CY"/>
    <property type="match status" value="1"/>
</dbReference>
<evidence type="ECO:0000256" key="5">
    <source>
        <dbReference type="ARBA" id="ARBA00022704"/>
    </source>
</evidence>
<dbReference type="InterPro" id="IPR046350">
    <property type="entry name" value="Cystatin_sf"/>
</dbReference>
<dbReference type="PRINTS" id="PR00295">
    <property type="entry name" value="STEFINA"/>
</dbReference>
<keyword evidence="3" id="KW-0963">Cytoplasm</keyword>
<dbReference type="EMBL" id="VXIV02000090">
    <property type="protein sequence ID" value="KAF6040979.1"/>
    <property type="molecule type" value="Genomic_DNA"/>
</dbReference>